<keyword evidence="3" id="KW-1133">Transmembrane helix</keyword>
<evidence type="ECO:0000259" key="5">
    <source>
        <dbReference type="Pfam" id="PF04357"/>
    </source>
</evidence>
<dbReference type="GO" id="GO:0005886">
    <property type="term" value="C:plasma membrane"/>
    <property type="evidence" value="ECO:0007669"/>
    <property type="project" value="InterPro"/>
</dbReference>
<keyword evidence="2" id="KW-0812">Transmembrane</keyword>
<comment type="subcellular location">
    <subcellularLocation>
        <location evidence="1">Membrane</location>
        <topology evidence="1">Single-pass membrane protein</topology>
    </subcellularLocation>
</comment>
<proteinExistence type="predicted"/>
<reference evidence="6" key="2">
    <citation type="journal article" date="2021" name="PeerJ">
        <title>Extensive microbial diversity within the chicken gut microbiome revealed by metagenomics and culture.</title>
        <authorList>
            <person name="Gilroy R."/>
            <person name="Ravi A."/>
            <person name="Getino M."/>
            <person name="Pursley I."/>
            <person name="Horton D.L."/>
            <person name="Alikhan N.F."/>
            <person name="Baker D."/>
            <person name="Gharbi K."/>
            <person name="Hall N."/>
            <person name="Watson M."/>
            <person name="Adriaenssens E.M."/>
            <person name="Foster-Nyarko E."/>
            <person name="Jarju S."/>
            <person name="Secka A."/>
            <person name="Antonio M."/>
            <person name="Oren A."/>
            <person name="Chaudhuri R.R."/>
            <person name="La Ragione R."/>
            <person name="Hildebrand F."/>
            <person name="Pallen M.J."/>
        </authorList>
    </citation>
    <scope>NUCLEOTIDE SEQUENCE</scope>
    <source>
        <strain evidence="6">G3-3990</strain>
    </source>
</reference>
<dbReference type="Pfam" id="PF04357">
    <property type="entry name" value="TamB"/>
    <property type="match status" value="1"/>
</dbReference>
<protein>
    <submittedName>
        <fullName evidence="6">Translocation/assembly module TamB</fullName>
    </submittedName>
</protein>
<gene>
    <name evidence="6" type="ORF">IAA73_07210</name>
</gene>
<dbReference type="InterPro" id="IPR007452">
    <property type="entry name" value="TamB_C"/>
</dbReference>
<dbReference type="EMBL" id="JADIMG010000072">
    <property type="protein sequence ID" value="MBO8460102.1"/>
    <property type="molecule type" value="Genomic_DNA"/>
</dbReference>
<comment type="caution">
    <text evidence="6">The sequence shown here is derived from an EMBL/GenBank/DDBJ whole genome shotgun (WGS) entry which is preliminary data.</text>
</comment>
<evidence type="ECO:0000256" key="2">
    <source>
        <dbReference type="ARBA" id="ARBA00022692"/>
    </source>
</evidence>
<reference evidence="6" key="1">
    <citation type="submission" date="2020-10" db="EMBL/GenBank/DDBJ databases">
        <authorList>
            <person name="Gilroy R."/>
        </authorList>
    </citation>
    <scope>NUCLEOTIDE SEQUENCE</scope>
    <source>
        <strain evidence="6">G3-3990</strain>
    </source>
</reference>
<name>A0A9D9HTU5_9BACT</name>
<dbReference type="GO" id="GO:0009306">
    <property type="term" value="P:protein secretion"/>
    <property type="evidence" value="ECO:0007669"/>
    <property type="project" value="InterPro"/>
</dbReference>
<keyword evidence="4" id="KW-0472">Membrane</keyword>
<dbReference type="Proteomes" id="UP000823641">
    <property type="component" value="Unassembled WGS sequence"/>
</dbReference>
<evidence type="ECO:0000313" key="7">
    <source>
        <dbReference type="Proteomes" id="UP000823641"/>
    </source>
</evidence>
<evidence type="ECO:0000256" key="4">
    <source>
        <dbReference type="ARBA" id="ARBA00023136"/>
    </source>
</evidence>
<organism evidence="6 7">
    <name type="scientific">Candidatus Gallipaludibacter merdavium</name>
    <dbReference type="NCBI Taxonomy" id="2840839"/>
    <lineage>
        <taxon>Bacteria</taxon>
        <taxon>Pseudomonadati</taxon>
        <taxon>Bacteroidota</taxon>
        <taxon>Bacteroidia</taxon>
        <taxon>Bacteroidales</taxon>
        <taxon>Candidatus Gallipaludibacter</taxon>
    </lineage>
</organism>
<evidence type="ECO:0000256" key="1">
    <source>
        <dbReference type="ARBA" id="ARBA00004167"/>
    </source>
</evidence>
<accession>A0A9D9HTU5</accession>
<evidence type="ECO:0000256" key="3">
    <source>
        <dbReference type="ARBA" id="ARBA00022989"/>
    </source>
</evidence>
<evidence type="ECO:0000313" key="6">
    <source>
        <dbReference type="EMBL" id="MBO8460102.1"/>
    </source>
</evidence>
<sequence length="1474" mass="164995">MLATTVIFLHNKKIQTLIAQVATIELSEYLQTDIHIGKLEYKFFNKLAISDLQIDDQHGHKMISVNSIEAQFDLWGFFSKRFTIQQLDLDSAYFFMETDTAGMTNIAFFQRLFNNPNAKFDALVEVKDVTIASSRLKIRDLRYPQAEPGMFSLHDIDIEQIEAIVAMEHLSPDSLNAQIDHLSFKERSGLQLIKMQSELIANRKSAMFPELSIKLPNSYLSMDTVTFVYDSITRNTVGNLAINIPLNQSNISLADISPLHPSIKNMNGTVTLQAHAKGTLHNLKIDNIALDYNYQPVLRGQAQFNGLPDISQTFIYAEISDLSFSKGTLQDFLSDMTNRPFTLPSPMAQLGKMKYKGYFSGFYNNMVAYGTLNTMLGNVSMDLLLKASQDFSDLTFSGNIKTTRFKLGRLLGNNQIGNISFSIGGTAQQDSIHPLHGKIDGNIKRLDLKGYAYKDIKANGHFNNKGFDGKLSIKDPNLMADFNGIIDLSKKIPVFHFNLDLDRFDPKALKLYDKYANANLKAKLAVNMTGNSLDNLNGEMLLDSLLFTNGDKNIAINNFIVSSTTTENTTKVVVQSDILKAHFAGKYLYSELPGTFQHIVYNYLPSLFTPKQIKEMQSLRRADSMEFSVYLYSTRQLSEALELPFSFNDISMVKGHFNNQGNHLVVRLGIPNATWGKAQLNNITLSLEGNKKDAQLALFMQQGSSHTVSYMTHITAQQDTLSTRINWSNSDSTANKGTFNAMLTLQPGENIPQAQLEILPTQIILTDSIWQLSSGPIVLLPDTTIQIQDFDFQSNTQLLHVDGRIGKTHNDSLSIQLKEIDLGYIINMLPDEMEVSFGGEATGVANIYSTLKQPVFNADILLKNGQINEAPVGDVHANALWDRENQEILIKGHSTQNNDTVAIVNGTIAPLKDSIEFYYDARGFSVGLLNRYMNSFAENVTGNGYGKLRMYGRLSQKNDIHFEGQAYIKNGSMKISMLGTPFYFNDTITMTRTAILLDNIDLTDAEGHPATLNGQVKHDGSFQDLTYRIRINCNNLLAMNTTMADNDFFFGKVYASGNVTISGNEYESNINVNARTEPHTTFNISLASAAVATDNSFITFLDPNKIEVTEDKSIALQSPNNNIESHVKLRLAIDVTPDATLQLIIDPKTGDVLTARGNGSMAINYDSNSEDVRLLGTYTIESGDYQFTLQNVFRKNFKIAQGSSITWTGDPFMATVNIKALYSLTASLRDLMDDVQIEATTKRTTVPVNCILNLTGQLTSPNIQFDIDLPNSDEALKQQVRNIINTEEMMNRQILYLLIFNKFYTPEYIRASNTSVSQNEAYSLLSSTVTGQINNWISKLTSDFSFGFNVRSYGEGETATQEYETEILYQPNNRLIVNGNFGYRNDNIATNKFIGDVDVEYVLTPNGKLRLKAYTHTVDKYSLKTAQTMQGVGLIYKEEFNSVGELLNDYWKALQKAFTPKKKKKKEPTNTSEE</sequence>
<feature type="domain" description="Translocation and assembly module TamB C-terminal" evidence="5">
    <location>
        <begin position="1002"/>
        <end position="1440"/>
    </location>
</feature>